<sequence length="214" mass="23733">MPPLPPQDEIENLVTDRLDRQELLHRTQPVTLSFIIEQAVLERRTGGDVVTRELLDHLIACAELHNLGLQVMPLRQPEHAGSAGPFSLLETNEHQWFGYVEGQETGQLVSDEAALSRFHMRYAKLRSQALTPADSLSPAEANARSVMSNQAHLNWFKSSYSSAQGDNCVEVATTPARIHVRDSKDTSVPALVLPPTAWTTFIAHAHAHAHIAQR</sequence>
<gene>
    <name evidence="3" type="ORF">GCM10009863_55250</name>
</gene>
<proteinExistence type="predicted"/>
<dbReference type="InterPro" id="IPR007278">
    <property type="entry name" value="DUF397"/>
</dbReference>
<reference evidence="3 4" key="1">
    <citation type="journal article" date="2019" name="Int. J. Syst. Evol. Microbiol.">
        <title>The Global Catalogue of Microorganisms (GCM) 10K type strain sequencing project: providing services to taxonomists for standard genome sequencing and annotation.</title>
        <authorList>
            <consortium name="The Broad Institute Genomics Platform"/>
            <consortium name="The Broad Institute Genome Sequencing Center for Infectious Disease"/>
            <person name="Wu L."/>
            <person name="Ma J."/>
        </authorList>
    </citation>
    <scope>NUCLEOTIDE SEQUENCE [LARGE SCALE GENOMIC DNA]</scope>
    <source>
        <strain evidence="3 4">JCM 16373</strain>
    </source>
</reference>
<dbReference type="Proteomes" id="UP001501447">
    <property type="component" value="Unassembled WGS sequence"/>
</dbReference>
<dbReference type="Pfam" id="PF04149">
    <property type="entry name" value="DUF397"/>
    <property type="match status" value="1"/>
</dbReference>
<dbReference type="InterPro" id="IPR043917">
    <property type="entry name" value="DUF5753"/>
</dbReference>
<accession>A0ABN3QQ63</accession>
<dbReference type="Pfam" id="PF19054">
    <property type="entry name" value="DUF5753"/>
    <property type="match status" value="1"/>
</dbReference>
<feature type="domain" description="DUF5753" evidence="2">
    <location>
        <begin position="5"/>
        <end position="136"/>
    </location>
</feature>
<evidence type="ECO:0000313" key="4">
    <source>
        <dbReference type="Proteomes" id="UP001501447"/>
    </source>
</evidence>
<organism evidence="3 4">
    <name type="scientific">Streptomyces axinellae</name>
    <dbReference type="NCBI Taxonomy" id="552788"/>
    <lineage>
        <taxon>Bacteria</taxon>
        <taxon>Bacillati</taxon>
        <taxon>Actinomycetota</taxon>
        <taxon>Actinomycetes</taxon>
        <taxon>Kitasatosporales</taxon>
        <taxon>Streptomycetaceae</taxon>
        <taxon>Streptomyces</taxon>
    </lineage>
</organism>
<protein>
    <recommendedName>
        <fullName evidence="5">DUF397 domain-containing protein</fullName>
    </recommendedName>
</protein>
<keyword evidence="4" id="KW-1185">Reference proteome</keyword>
<evidence type="ECO:0000259" key="2">
    <source>
        <dbReference type="Pfam" id="PF19054"/>
    </source>
</evidence>
<evidence type="ECO:0000259" key="1">
    <source>
        <dbReference type="Pfam" id="PF04149"/>
    </source>
</evidence>
<feature type="domain" description="DUF397" evidence="1">
    <location>
        <begin position="153"/>
        <end position="205"/>
    </location>
</feature>
<evidence type="ECO:0000313" key="3">
    <source>
        <dbReference type="EMBL" id="GAA2632232.1"/>
    </source>
</evidence>
<comment type="caution">
    <text evidence="3">The sequence shown here is derived from an EMBL/GenBank/DDBJ whole genome shotgun (WGS) entry which is preliminary data.</text>
</comment>
<name>A0ABN3QQ63_9ACTN</name>
<evidence type="ECO:0008006" key="5">
    <source>
        <dbReference type="Google" id="ProtNLM"/>
    </source>
</evidence>
<dbReference type="EMBL" id="BAAARJ010000021">
    <property type="protein sequence ID" value="GAA2632232.1"/>
    <property type="molecule type" value="Genomic_DNA"/>
</dbReference>